<dbReference type="VEuPathDB" id="FungiDB:VP01_2843g2"/>
<proteinExistence type="predicted"/>
<dbReference type="Proteomes" id="UP000037035">
    <property type="component" value="Unassembled WGS sequence"/>
</dbReference>
<name>A0A0L6V2V9_9BASI</name>
<accession>A0A0L6V2V9</accession>
<organism evidence="1 2">
    <name type="scientific">Puccinia sorghi</name>
    <dbReference type="NCBI Taxonomy" id="27349"/>
    <lineage>
        <taxon>Eukaryota</taxon>
        <taxon>Fungi</taxon>
        <taxon>Dikarya</taxon>
        <taxon>Basidiomycota</taxon>
        <taxon>Pucciniomycotina</taxon>
        <taxon>Pucciniomycetes</taxon>
        <taxon>Pucciniales</taxon>
        <taxon>Pucciniaceae</taxon>
        <taxon>Puccinia</taxon>
    </lineage>
</organism>
<dbReference type="OrthoDB" id="3246760at2759"/>
<gene>
    <name evidence="1" type="ORF">VP01_2843g2</name>
</gene>
<sequence length="142" mass="16411">MGLNGGWITTGKLYVSTRKTKSTQTWKITFHFENNNMRNNKLQPGAVPIDSIHNKIYPIFYNQYQNPQRDFSIQLAVATFRLGSNGNGAAVLRLKNLSHLGHRTINLYTTQVIKAINISVHARRRLSWIYWFCGWHILNILP</sequence>
<comment type="caution">
    <text evidence="1">The sequence shown here is derived from an EMBL/GenBank/DDBJ whole genome shotgun (WGS) entry which is preliminary data.</text>
</comment>
<dbReference type="AlphaFoldDB" id="A0A0L6V2V9"/>
<protein>
    <submittedName>
        <fullName evidence="1">Uncharacterized protein</fullName>
    </submittedName>
</protein>
<dbReference type="EMBL" id="LAVV01007772">
    <property type="protein sequence ID" value="KNZ54822.1"/>
    <property type="molecule type" value="Genomic_DNA"/>
</dbReference>
<evidence type="ECO:0000313" key="2">
    <source>
        <dbReference type="Proteomes" id="UP000037035"/>
    </source>
</evidence>
<evidence type="ECO:0000313" key="1">
    <source>
        <dbReference type="EMBL" id="KNZ54822.1"/>
    </source>
</evidence>
<keyword evidence="2" id="KW-1185">Reference proteome</keyword>
<reference evidence="1 2" key="1">
    <citation type="submission" date="2015-08" db="EMBL/GenBank/DDBJ databases">
        <title>Next Generation Sequencing and Analysis of the Genome of Puccinia sorghi L Schw, the Causal Agent of Maize Common Rust.</title>
        <authorList>
            <person name="Rochi L."/>
            <person name="Burguener G."/>
            <person name="Darino M."/>
            <person name="Turjanski A."/>
            <person name="Kreff E."/>
            <person name="Dieguez M.J."/>
            <person name="Sacco F."/>
        </authorList>
    </citation>
    <scope>NUCLEOTIDE SEQUENCE [LARGE SCALE GENOMIC DNA]</scope>
    <source>
        <strain evidence="1 2">RO10H11247</strain>
    </source>
</reference>